<keyword evidence="1" id="KW-0812">Transmembrane</keyword>
<comment type="caution">
    <text evidence="2">The sequence shown here is derived from an EMBL/GenBank/DDBJ whole genome shotgun (WGS) entry which is preliminary data.</text>
</comment>
<feature type="transmembrane region" description="Helical" evidence="1">
    <location>
        <begin position="224"/>
        <end position="242"/>
    </location>
</feature>
<dbReference type="InterPro" id="IPR006541">
    <property type="entry name" value="Bacteriocin_ass"/>
</dbReference>
<dbReference type="Pfam" id="PF07242">
    <property type="entry name" value="DUF1430"/>
    <property type="match status" value="1"/>
</dbReference>
<feature type="transmembrane region" description="Helical" evidence="1">
    <location>
        <begin position="678"/>
        <end position="701"/>
    </location>
</feature>
<keyword evidence="1" id="KW-1133">Transmembrane helix</keyword>
<feature type="transmembrane region" description="Helical" evidence="1">
    <location>
        <begin position="637"/>
        <end position="658"/>
    </location>
</feature>
<dbReference type="EMBL" id="NPCC01000012">
    <property type="protein sequence ID" value="PAE88706.1"/>
    <property type="molecule type" value="Genomic_DNA"/>
</dbReference>
<sequence>MKRLFLVFLAASFAFSTYVSYLLETDQEVRSWSAAAYAGFSFTIPHSELFGPYEVLPLLTEAAVDHNVNLLRDVQLLEEDNNIAFTTFVFLTRNSSFLGGIPLQAGSHLTIEETKDSNFILHSHRVPQDEESIKGTIQTLGRSHTRIVQPLHHFPDYVSPFGTYHVEQTDSVSEEQFLKTLVDLFNGYLENHIAEPVPLTADDFAVQTDQTPVSTTFDPTYVQTLAWTLWGITGLVLMFYIMRNGKTVAIYSMHGFSLVQIWKALVGRVSMLLFFVCIVLLPIVATCLFGWQPRYLIVTFLAVTIPYVLVLGLSWLFVYSISRSKLIDGIKNNSNTKLFLLVSQAAKAVALVAALAFLLQISDRITELEEVRHSLTDWDISKDYGEFYPHLEGYDSDEYERGTGIERTSNIITEKLYPVLNADGAIYIDTDSYQEDTLIFDAQHNPDMIRSIRVNPNYLRMFPVVDEHQQTVVIDEEETDRVLLVPHQYKGKEDEIVSYFKEVYASWLTIERYQSEQFSHLHEQDFHIVWLADQQSVFSFNIDVFPEENNMIIDPIIEVVTENNSYPLDRDFFRGSIGNDPLKVKLLDQSTAKTYEHYLPLLRDLQLEDNAKHLVTINEQAQKDISEIQRALTLDTILFVLTATIALFMIVQTSHLLFAQHKKRFLLRRFFGHSLLRAYRNVLFWTLTTWIVILSTALYRYSGYQDLTIITLALFLAEVVVTLVVLTRLEQKNKVSILKGE</sequence>
<dbReference type="RefSeq" id="WP_095326546.1">
    <property type="nucleotide sequence ID" value="NZ_NPCC01000012.1"/>
</dbReference>
<dbReference type="AlphaFoldDB" id="A0A268NYW4"/>
<evidence type="ECO:0000313" key="2">
    <source>
        <dbReference type="EMBL" id="PAE88706.1"/>
    </source>
</evidence>
<feature type="transmembrane region" description="Helical" evidence="1">
    <location>
        <begin position="338"/>
        <end position="359"/>
    </location>
</feature>
<dbReference type="NCBIfam" id="TIGR01654">
    <property type="entry name" value="bact_immun_7tm"/>
    <property type="match status" value="1"/>
</dbReference>
<name>A0A268NYW4_SHOCL</name>
<gene>
    <name evidence="2" type="ORF">CHH72_10020</name>
</gene>
<feature type="transmembrane region" description="Helical" evidence="1">
    <location>
        <begin position="297"/>
        <end position="318"/>
    </location>
</feature>
<organism evidence="2 3">
    <name type="scientific">Shouchella clausii</name>
    <name type="common">Alkalihalobacillus clausii</name>
    <dbReference type="NCBI Taxonomy" id="79880"/>
    <lineage>
        <taxon>Bacteria</taxon>
        <taxon>Bacillati</taxon>
        <taxon>Bacillota</taxon>
        <taxon>Bacilli</taxon>
        <taxon>Bacillales</taxon>
        <taxon>Bacillaceae</taxon>
        <taxon>Shouchella</taxon>
    </lineage>
</organism>
<feature type="transmembrane region" description="Helical" evidence="1">
    <location>
        <begin position="707"/>
        <end position="729"/>
    </location>
</feature>
<accession>A0A268NYW4</accession>
<keyword evidence="1" id="KW-0472">Membrane</keyword>
<evidence type="ECO:0008006" key="4">
    <source>
        <dbReference type="Google" id="ProtNLM"/>
    </source>
</evidence>
<reference evidence="2 3" key="1">
    <citation type="submission" date="2017-07" db="EMBL/GenBank/DDBJ databases">
        <title>Isolation and whole genome analysis of endospore-forming bacteria from heroin.</title>
        <authorList>
            <person name="Kalinowski J."/>
            <person name="Ahrens B."/>
            <person name="Al-Dilaimi A."/>
            <person name="Winkler A."/>
            <person name="Wibberg D."/>
            <person name="Schleenbecker U."/>
            <person name="Ruckert C."/>
            <person name="Wolfel R."/>
            <person name="Grass G."/>
        </authorList>
    </citation>
    <scope>NUCLEOTIDE SEQUENCE [LARGE SCALE GENOMIC DNA]</scope>
    <source>
        <strain evidence="2 3">7539</strain>
    </source>
</reference>
<dbReference type="Proteomes" id="UP000216207">
    <property type="component" value="Unassembled WGS sequence"/>
</dbReference>
<evidence type="ECO:0000313" key="3">
    <source>
        <dbReference type="Proteomes" id="UP000216207"/>
    </source>
</evidence>
<proteinExistence type="predicted"/>
<feature type="transmembrane region" description="Helical" evidence="1">
    <location>
        <begin position="271"/>
        <end position="291"/>
    </location>
</feature>
<evidence type="ECO:0000256" key="1">
    <source>
        <dbReference type="SAM" id="Phobius"/>
    </source>
</evidence>
<protein>
    <recommendedName>
        <fullName evidence="4">DUF1430 domain-containing protein</fullName>
    </recommendedName>
</protein>